<keyword evidence="4" id="KW-1185">Reference proteome</keyword>
<feature type="signal peptide" evidence="2">
    <location>
        <begin position="1"/>
        <end position="20"/>
    </location>
</feature>
<feature type="chain" id="PRO_5016582426" description="Chalcone isomerase domain-containing protein" evidence="2">
    <location>
        <begin position="21"/>
        <end position="201"/>
    </location>
</feature>
<accession>A0A380U3Q0</accession>
<dbReference type="OrthoDB" id="8527419at2"/>
<name>A0A380U3Q0_9PAST</name>
<evidence type="ECO:0000256" key="1">
    <source>
        <dbReference type="SAM" id="MobiDB-lite"/>
    </source>
</evidence>
<evidence type="ECO:0000256" key="2">
    <source>
        <dbReference type="SAM" id="SignalP"/>
    </source>
</evidence>
<dbReference type="Proteomes" id="UP000254649">
    <property type="component" value="Unassembled WGS sequence"/>
</dbReference>
<proteinExistence type="predicted"/>
<protein>
    <recommendedName>
        <fullName evidence="5">Chalcone isomerase domain-containing protein</fullName>
    </recommendedName>
</protein>
<evidence type="ECO:0000313" key="4">
    <source>
        <dbReference type="Proteomes" id="UP000254649"/>
    </source>
</evidence>
<feature type="compositionally biased region" description="Basic and acidic residues" evidence="1">
    <location>
        <begin position="161"/>
        <end position="174"/>
    </location>
</feature>
<evidence type="ECO:0000313" key="3">
    <source>
        <dbReference type="EMBL" id="SUT95905.1"/>
    </source>
</evidence>
<feature type="region of interest" description="Disordered" evidence="1">
    <location>
        <begin position="160"/>
        <end position="201"/>
    </location>
</feature>
<reference evidence="3 4" key="1">
    <citation type="submission" date="2018-06" db="EMBL/GenBank/DDBJ databases">
        <authorList>
            <consortium name="Pathogen Informatics"/>
            <person name="Doyle S."/>
        </authorList>
    </citation>
    <scope>NUCLEOTIDE SEQUENCE [LARGE SCALE GENOMIC DNA]</scope>
    <source>
        <strain evidence="3 4">NCTC10801</strain>
    </source>
</reference>
<evidence type="ECO:0008006" key="5">
    <source>
        <dbReference type="Google" id="ProtNLM"/>
    </source>
</evidence>
<keyword evidence="2" id="KW-0732">Signal</keyword>
<gene>
    <name evidence="3" type="ORF">NCTC10801_02577</name>
</gene>
<organism evidence="3 4">
    <name type="scientific">[Actinobacillus] rossii</name>
    <dbReference type="NCBI Taxonomy" id="123820"/>
    <lineage>
        <taxon>Bacteria</taxon>
        <taxon>Pseudomonadati</taxon>
        <taxon>Pseudomonadota</taxon>
        <taxon>Gammaproteobacteria</taxon>
        <taxon>Pasteurellales</taxon>
        <taxon>Pasteurellaceae</taxon>
    </lineage>
</organism>
<dbReference type="AlphaFoldDB" id="A0A380U3Q0"/>
<sequence length="201" mass="22757">MSFKAFFTAILCLIPTALSANWQPVGKADYNWGPFHVYTVSLYSENGEYKENQTPVMLSFDYAKPVEGKNFAITLIKEMTAFHIDSAKTEKWLKELQDTLPDCSPNDRLNYIALDKIGYFVLNDQVLEHQFDAEFNRAFIDLWLSGKTAFATLKDPLTGKTKVDSTEIAPKKPETSPMQEDDASPQIPPTYELEQKQKTGA</sequence>
<dbReference type="EMBL" id="UFRQ01000003">
    <property type="protein sequence ID" value="SUT95905.1"/>
    <property type="molecule type" value="Genomic_DNA"/>
</dbReference>